<evidence type="ECO:0000313" key="1">
    <source>
        <dbReference type="EMBL" id="MFF5900842.1"/>
    </source>
</evidence>
<organism evidence="1 2">
    <name type="scientific">Streptomyces argenteolus</name>
    <dbReference type="NCBI Taxonomy" id="67274"/>
    <lineage>
        <taxon>Bacteria</taxon>
        <taxon>Bacillati</taxon>
        <taxon>Actinomycetota</taxon>
        <taxon>Actinomycetes</taxon>
        <taxon>Kitasatosporales</taxon>
        <taxon>Streptomycetaceae</taxon>
        <taxon>Streptomyces</taxon>
    </lineage>
</organism>
<proteinExistence type="predicted"/>
<protein>
    <submittedName>
        <fullName evidence="1">TetR/AcrR family transcriptional regulator</fullName>
    </submittedName>
</protein>
<name>A0ABW6XGF4_9ACTN</name>
<accession>A0ABW6XGF4</accession>
<comment type="caution">
    <text evidence="1">The sequence shown here is derived from an EMBL/GenBank/DDBJ whole genome shotgun (WGS) entry which is preliminary data.</text>
</comment>
<feature type="non-terminal residue" evidence="1">
    <location>
        <position position="1"/>
    </location>
</feature>
<evidence type="ECO:0000313" key="2">
    <source>
        <dbReference type="Proteomes" id="UP001602322"/>
    </source>
</evidence>
<gene>
    <name evidence="1" type="ORF">ACFY8O_33635</name>
</gene>
<reference evidence="1 2" key="1">
    <citation type="submission" date="2024-10" db="EMBL/GenBank/DDBJ databases">
        <title>The Natural Products Discovery Center: Release of the First 8490 Sequenced Strains for Exploring Actinobacteria Biosynthetic Diversity.</title>
        <authorList>
            <person name="Kalkreuter E."/>
            <person name="Kautsar S.A."/>
            <person name="Yang D."/>
            <person name="Bader C.D."/>
            <person name="Teijaro C.N."/>
            <person name="Fluegel L."/>
            <person name="Davis C.M."/>
            <person name="Simpson J.R."/>
            <person name="Lauterbach L."/>
            <person name="Steele A.D."/>
            <person name="Gui C."/>
            <person name="Meng S."/>
            <person name="Li G."/>
            <person name="Viehrig K."/>
            <person name="Ye F."/>
            <person name="Su P."/>
            <person name="Kiefer A.F."/>
            <person name="Nichols A."/>
            <person name="Cepeda A.J."/>
            <person name="Yan W."/>
            <person name="Fan B."/>
            <person name="Jiang Y."/>
            <person name="Adhikari A."/>
            <person name="Zheng C.-J."/>
            <person name="Schuster L."/>
            <person name="Cowan T.M."/>
            <person name="Smanski M.J."/>
            <person name="Chevrette M.G."/>
            <person name="De Carvalho L.P.S."/>
            <person name="Shen B."/>
        </authorList>
    </citation>
    <scope>NUCLEOTIDE SEQUENCE [LARGE SCALE GENOMIC DNA]</scope>
    <source>
        <strain evidence="1 2">NPDC012540</strain>
    </source>
</reference>
<dbReference type="EMBL" id="JBIBEG010000019">
    <property type="protein sequence ID" value="MFF5900842.1"/>
    <property type="molecule type" value="Genomic_DNA"/>
</dbReference>
<dbReference type="Proteomes" id="UP001602322">
    <property type="component" value="Unassembled WGS sequence"/>
</dbReference>
<sequence length="63" mass="6691">SAAAVTLVCAFFGLCTLTDDLPGGRAVGEQIGQWWLLTLKSLQATPDPAGLLARARVRIPVQR</sequence>
<keyword evidence="2" id="KW-1185">Reference proteome</keyword>